<proteinExistence type="predicted"/>
<protein>
    <submittedName>
        <fullName evidence="1">Uncharacterized protein</fullName>
    </submittedName>
</protein>
<accession>A0AAP8TSD1</accession>
<evidence type="ECO:0000313" key="2">
    <source>
        <dbReference type="Proteomes" id="UP000242470"/>
    </source>
</evidence>
<sequence length="89" mass="10688">MDVKHLIEIVKREQKRTDKMFQALSLERRGDEVVVFFNYEETIDNELDDTHFIQHHHDPVFLTDSELDKLINELNHIGTAYELRDDVFM</sequence>
<dbReference type="RefSeq" id="WP_059106557.1">
    <property type="nucleotide sequence ID" value="NZ_AP024589.1"/>
</dbReference>
<evidence type="ECO:0000313" key="1">
    <source>
        <dbReference type="EMBL" id="PNZ65825.1"/>
    </source>
</evidence>
<comment type="caution">
    <text evidence="1">The sequence shown here is derived from an EMBL/GenBank/DDBJ whole genome shotgun (WGS) entry which is preliminary data.</text>
</comment>
<organism evidence="1 2">
    <name type="scientific">Staphylococcus auricularis</name>
    <dbReference type="NCBI Taxonomy" id="29379"/>
    <lineage>
        <taxon>Bacteria</taxon>
        <taxon>Bacillati</taxon>
        <taxon>Bacillota</taxon>
        <taxon>Bacilli</taxon>
        <taxon>Bacillales</taxon>
        <taxon>Staphylococcaceae</taxon>
        <taxon>Staphylococcus</taxon>
    </lineage>
</organism>
<gene>
    <name evidence="1" type="ORF">CD158_10270</name>
</gene>
<dbReference type="EMBL" id="PPQW01000098">
    <property type="protein sequence ID" value="PNZ65825.1"/>
    <property type="molecule type" value="Genomic_DNA"/>
</dbReference>
<reference evidence="1 2" key="1">
    <citation type="submission" date="2017-08" db="EMBL/GenBank/DDBJ databases">
        <title>Draft genome sequences of 64 type strains of genus Staph aureus.</title>
        <authorList>
            <person name="Cole K."/>
            <person name="Golubchik T."/>
            <person name="Russell J."/>
            <person name="Foster D."/>
            <person name="Llewelyn M."/>
            <person name="Wilson D."/>
            <person name="Crook D."/>
            <person name="Paul J."/>
        </authorList>
    </citation>
    <scope>NUCLEOTIDE SEQUENCE [LARGE SCALE GENOMIC DNA]</scope>
    <source>
        <strain evidence="1 2">NCTC 12101</strain>
    </source>
</reference>
<dbReference type="GeneID" id="64982553"/>
<dbReference type="Proteomes" id="UP000242470">
    <property type="component" value="Unassembled WGS sequence"/>
</dbReference>
<name>A0AAP8TSD1_9STAP</name>
<dbReference type="AlphaFoldDB" id="A0AAP8TSD1"/>